<accession>A0AAV1S869</accession>
<evidence type="ECO:0000256" key="2">
    <source>
        <dbReference type="PROSITE-ProRule" id="PRU00285"/>
    </source>
</evidence>
<dbReference type="EMBL" id="CAWUPB010001173">
    <property type="protein sequence ID" value="CAK7346700.1"/>
    <property type="molecule type" value="Genomic_DNA"/>
</dbReference>
<dbReference type="InterPro" id="IPR031107">
    <property type="entry name" value="Small_HSP"/>
</dbReference>
<evidence type="ECO:0000259" key="4">
    <source>
        <dbReference type="PROSITE" id="PS01031"/>
    </source>
</evidence>
<dbReference type="SUPFAM" id="SSF49764">
    <property type="entry name" value="HSP20-like chaperones"/>
    <property type="match status" value="1"/>
</dbReference>
<evidence type="ECO:0000313" key="6">
    <source>
        <dbReference type="Proteomes" id="UP001314170"/>
    </source>
</evidence>
<keyword evidence="1" id="KW-0346">Stress response</keyword>
<dbReference type="Proteomes" id="UP001314170">
    <property type="component" value="Unassembled WGS sequence"/>
</dbReference>
<name>A0AAV1S869_9ROSI</name>
<comment type="caution">
    <text evidence="5">The sequence shown here is derived from an EMBL/GenBank/DDBJ whole genome shotgun (WGS) entry which is preliminary data.</text>
</comment>
<evidence type="ECO:0000256" key="3">
    <source>
        <dbReference type="RuleBase" id="RU003616"/>
    </source>
</evidence>
<evidence type="ECO:0000256" key="1">
    <source>
        <dbReference type="ARBA" id="ARBA00023016"/>
    </source>
</evidence>
<dbReference type="PROSITE" id="PS01031">
    <property type="entry name" value="SHSP"/>
    <property type="match status" value="1"/>
</dbReference>
<dbReference type="Gene3D" id="2.60.40.790">
    <property type="match status" value="1"/>
</dbReference>
<dbReference type="AlphaFoldDB" id="A0AAV1S869"/>
<evidence type="ECO:0000313" key="5">
    <source>
        <dbReference type="EMBL" id="CAK7346700.1"/>
    </source>
</evidence>
<dbReference type="InterPro" id="IPR002068">
    <property type="entry name" value="A-crystallin/Hsp20_dom"/>
</dbReference>
<dbReference type="PANTHER" id="PTHR11527">
    <property type="entry name" value="HEAT-SHOCK PROTEIN 20 FAMILY MEMBER"/>
    <property type="match status" value="1"/>
</dbReference>
<proteinExistence type="inferred from homology"/>
<gene>
    <name evidence="5" type="ORF">DCAF_LOCUS19377</name>
</gene>
<feature type="domain" description="SHSP" evidence="4">
    <location>
        <begin position="43"/>
        <end position="188"/>
    </location>
</feature>
<protein>
    <recommendedName>
        <fullName evidence="4">SHSP domain-containing protein</fullName>
    </recommendedName>
</protein>
<dbReference type="InterPro" id="IPR008978">
    <property type="entry name" value="HSP20-like_chaperone"/>
</dbReference>
<sequence>MSLVPWFGWGRGGDRDWLTSELWDPFGAGLGLDRGDRGGDRDDTTALALANADWRETDEAHIFRADIPVGICALVSPGCELARTVLSKLHGYFNVFDRRGEERGGQGAVGRWQHTADTWGEVKEHEDKGDKWHHVERRRGSFRRRFRLPENVKLDEIKCNLQNGVLTVVVPKNETQESQKNVKAIDVA</sequence>
<comment type="similarity">
    <text evidence="2 3">Belongs to the small heat shock protein (HSP20) family.</text>
</comment>
<keyword evidence="6" id="KW-1185">Reference proteome</keyword>
<reference evidence="5 6" key="1">
    <citation type="submission" date="2024-01" db="EMBL/GenBank/DDBJ databases">
        <authorList>
            <person name="Waweru B."/>
        </authorList>
    </citation>
    <scope>NUCLEOTIDE SEQUENCE [LARGE SCALE GENOMIC DNA]</scope>
</reference>
<dbReference type="Pfam" id="PF00011">
    <property type="entry name" value="HSP20"/>
    <property type="match status" value="1"/>
</dbReference>
<organism evidence="5 6">
    <name type="scientific">Dovyalis caffra</name>
    <dbReference type="NCBI Taxonomy" id="77055"/>
    <lineage>
        <taxon>Eukaryota</taxon>
        <taxon>Viridiplantae</taxon>
        <taxon>Streptophyta</taxon>
        <taxon>Embryophyta</taxon>
        <taxon>Tracheophyta</taxon>
        <taxon>Spermatophyta</taxon>
        <taxon>Magnoliopsida</taxon>
        <taxon>eudicotyledons</taxon>
        <taxon>Gunneridae</taxon>
        <taxon>Pentapetalae</taxon>
        <taxon>rosids</taxon>
        <taxon>fabids</taxon>
        <taxon>Malpighiales</taxon>
        <taxon>Salicaceae</taxon>
        <taxon>Flacourtieae</taxon>
        <taxon>Dovyalis</taxon>
    </lineage>
</organism>